<reference evidence="1 2" key="1">
    <citation type="submission" date="2016-08" db="EMBL/GenBank/DDBJ databases">
        <authorList>
            <consortium name="Lentinula edodes genome sequencing consortium"/>
            <person name="Sakamoto Y."/>
            <person name="Nakade K."/>
            <person name="Sato S."/>
            <person name="Yoshida Y."/>
            <person name="Miyazaki K."/>
            <person name="Natsume S."/>
            <person name="Konno N."/>
        </authorList>
    </citation>
    <scope>NUCLEOTIDE SEQUENCE [LARGE SCALE GENOMIC DNA]</scope>
    <source>
        <strain evidence="1 2">NBRC 111202</strain>
    </source>
</reference>
<evidence type="ECO:0000313" key="1">
    <source>
        <dbReference type="EMBL" id="GAW05712.1"/>
    </source>
</evidence>
<accession>A0A1Q3EEW3</accession>
<organism evidence="1 2">
    <name type="scientific">Lentinula edodes</name>
    <name type="common">Shiitake mushroom</name>
    <name type="synonym">Lentinus edodes</name>
    <dbReference type="NCBI Taxonomy" id="5353"/>
    <lineage>
        <taxon>Eukaryota</taxon>
        <taxon>Fungi</taxon>
        <taxon>Dikarya</taxon>
        <taxon>Basidiomycota</taxon>
        <taxon>Agaricomycotina</taxon>
        <taxon>Agaricomycetes</taxon>
        <taxon>Agaricomycetidae</taxon>
        <taxon>Agaricales</taxon>
        <taxon>Marasmiineae</taxon>
        <taxon>Omphalotaceae</taxon>
        <taxon>Lentinula</taxon>
    </lineage>
</organism>
<dbReference type="Proteomes" id="UP000188533">
    <property type="component" value="Unassembled WGS sequence"/>
</dbReference>
<keyword evidence="2" id="KW-1185">Reference proteome</keyword>
<comment type="caution">
    <text evidence="1">The sequence shown here is derived from an EMBL/GenBank/DDBJ whole genome shotgun (WGS) entry which is preliminary data.</text>
</comment>
<dbReference type="EMBL" id="BDGU01000267">
    <property type="protein sequence ID" value="GAW05712.1"/>
    <property type="molecule type" value="Genomic_DNA"/>
</dbReference>
<sequence>MKRPPCSATFSLFSPLQGSGVGVSTGLICDRTSFFVIDSDRVHIEDTLGASQSYHTSMKFLSTSLLFVVACVWATQAAYLSIHDQEQSWAGFQEGIMITPVLDELDSHFLCDVTIDNEVFQISVHSTSEDDWTSNTLDGRELPDEHITIIDQHLRLEANIVLDRHLLR</sequence>
<reference evidence="1 2" key="2">
    <citation type="submission" date="2017-02" db="EMBL/GenBank/DDBJ databases">
        <title>A genome survey and senescence transcriptome analysis in Lentinula edodes.</title>
        <authorList>
            <person name="Sakamoto Y."/>
            <person name="Nakade K."/>
            <person name="Sato S."/>
            <person name="Yoshida Y."/>
            <person name="Miyazaki K."/>
            <person name="Natsume S."/>
            <person name="Konno N."/>
        </authorList>
    </citation>
    <scope>NUCLEOTIDE SEQUENCE [LARGE SCALE GENOMIC DNA]</scope>
    <source>
        <strain evidence="1 2">NBRC 111202</strain>
    </source>
</reference>
<gene>
    <name evidence="1" type="ORF">LENED_007587</name>
</gene>
<dbReference type="AlphaFoldDB" id="A0A1Q3EEW3"/>
<name>A0A1Q3EEW3_LENED</name>
<evidence type="ECO:0000313" key="2">
    <source>
        <dbReference type="Proteomes" id="UP000188533"/>
    </source>
</evidence>
<proteinExistence type="predicted"/>
<protein>
    <submittedName>
        <fullName evidence="1">Uncharacterized protein</fullName>
    </submittedName>
</protein>